<protein>
    <submittedName>
        <fullName evidence="1">Uncharacterized protein</fullName>
    </submittedName>
</protein>
<dbReference type="HOGENOM" id="CLU_1875029_0_0_1"/>
<organism evidence="1 2">
    <name type="scientific">Aureobasidium melanogenum (strain CBS 110374)</name>
    <name type="common">Aureobasidium pullulans var. melanogenum</name>
    <dbReference type="NCBI Taxonomy" id="1043003"/>
    <lineage>
        <taxon>Eukaryota</taxon>
        <taxon>Fungi</taxon>
        <taxon>Dikarya</taxon>
        <taxon>Ascomycota</taxon>
        <taxon>Pezizomycotina</taxon>
        <taxon>Dothideomycetes</taxon>
        <taxon>Dothideomycetidae</taxon>
        <taxon>Dothideales</taxon>
        <taxon>Saccotheciaceae</taxon>
        <taxon>Aureobasidium</taxon>
    </lineage>
</organism>
<reference evidence="1 2" key="1">
    <citation type="journal article" date="2014" name="BMC Genomics">
        <title>Genome sequencing of four Aureobasidium pullulans varieties: biotechnological potential, stress tolerance, and description of new species.</title>
        <authorList>
            <person name="Gostin Ar C."/>
            <person name="Ohm R.A."/>
            <person name="Kogej T."/>
            <person name="Sonjak S."/>
            <person name="Turk M."/>
            <person name="Zajc J."/>
            <person name="Zalar P."/>
            <person name="Grube M."/>
            <person name="Sun H."/>
            <person name="Han J."/>
            <person name="Sharma A."/>
            <person name="Chiniquy J."/>
            <person name="Ngan C.Y."/>
            <person name="Lipzen A."/>
            <person name="Barry K."/>
            <person name="Grigoriev I.V."/>
            <person name="Gunde-Cimerman N."/>
        </authorList>
    </citation>
    <scope>NUCLEOTIDE SEQUENCE [LARGE SCALE GENOMIC DNA]</scope>
    <source>
        <strain evidence="1 2">CBS 110374</strain>
    </source>
</reference>
<name>A0A074VVS1_AURM1</name>
<gene>
    <name evidence="1" type="ORF">M437DRAFT_65346</name>
</gene>
<accession>A0A074VVS1</accession>
<keyword evidence="2" id="KW-1185">Reference proteome</keyword>
<dbReference type="Proteomes" id="UP000030672">
    <property type="component" value="Unassembled WGS sequence"/>
</dbReference>
<evidence type="ECO:0000313" key="2">
    <source>
        <dbReference type="Proteomes" id="UP000030672"/>
    </source>
</evidence>
<dbReference type="AlphaFoldDB" id="A0A074VVS1"/>
<sequence>MHATFANCGQHAYYSERVPIADFESDGNPVIVVLLTRDTHKQSRSWQCHWCGRNTGLVFSQLRDRLFHSNEEHGEALLLRENSVSNAHASSSVHLETLLLADYELWRTLPTDRHACDKELVPDFAPIITPRVRIMV</sequence>
<dbReference type="GeneID" id="63917948"/>
<dbReference type="EMBL" id="KL584831">
    <property type="protein sequence ID" value="KEQ63359.1"/>
    <property type="molecule type" value="Genomic_DNA"/>
</dbReference>
<dbReference type="RefSeq" id="XP_040880382.1">
    <property type="nucleotide sequence ID" value="XM_041024575.1"/>
</dbReference>
<proteinExistence type="predicted"/>
<evidence type="ECO:0000313" key="1">
    <source>
        <dbReference type="EMBL" id="KEQ63359.1"/>
    </source>
</evidence>